<evidence type="ECO:0000256" key="10">
    <source>
        <dbReference type="ARBA" id="ARBA00023136"/>
    </source>
</evidence>
<dbReference type="GO" id="GO:0051646">
    <property type="term" value="P:mitochondrion localization"/>
    <property type="evidence" value="ECO:0007669"/>
    <property type="project" value="TreeGrafter"/>
</dbReference>
<dbReference type="GO" id="GO:0003924">
    <property type="term" value="F:GTPase activity"/>
    <property type="evidence" value="ECO:0007669"/>
    <property type="project" value="InterPro"/>
</dbReference>
<feature type="region of interest" description="Disordered" evidence="12">
    <location>
        <begin position="787"/>
        <end position="807"/>
    </location>
</feature>
<evidence type="ECO:0000313" key="15">
    <source>
        <dbReference type="Proteomes" id="UP000027195"/>
    </source>
</evidence>
<gene>
    <name evidence="14" type="ORF">BOTBODRAFT_31219</name>
</gene>
<dbReference type="InterPro" id="IPR045063">
    <property type="entry name" value="Dynamin_N"/>
</dbReference>
<dbReference type="OrthoDB" id="9984778at2759"/>
<feature type="domain" description="Dynamin-type G" evidence="13">
    <location>
        <begin position="199"/>
        <end position="458"/>
    </location>
</feature>
<dbReference type="FunCoup" id="A0A067MKQ9">
    <property type="interactions" value="43"/>
</dbReference>
<comment type="catalytic activity">
    <reaction evidence="11">
        <text>GTP + H2O = GDP + phosphate + H(+)</text>
        <dbReference type="Rhea" id="RHEA:19669"/>
        <dbReference type="ChEBI" id="CHEBI:15377"/>
        <dbReference type="ChEBI" id="CHEBI:15378"/>
        <dbReference type="ChEBI" id="CHEBI:37565"/>
        <dbReference type="ChEBI" id="CHEBI:43474"/>
        <dbReference type="ChEBI" id="CHEBI:58189"/>
    </reaction>
</comment>
<keyword evidence="6" id="KW-1133">Transmembrane helix</keyword>
<feature type="compositionally biased region" description="Acidic residues" evidence="12">
    <location>
        <begin position="123"/>
        <end position="134"/>
    </location>
</feature>
<keyword evidence="7" id="KW-0175">Coiled coil</keyword>
<proteinExistence type="predicted"/>
<dbReference type="InParanoid" id="A0A067MKQ9"/>
<organism evidence="14 15">
    <name type="scientific">Botryobasidium botryosum (strain FD-172 SS1)</name>
    <dbReference type="NCBI Taxonomy" id="930990"/>
    <lineage>
        <taxon>Eukaryota</taxon>
        <taxon>Fungi</taxon>
        <taxon>Dikarya</taxon>
        <taxon>Basidiomycota</taxon>
        <taxon>Agaricomycotina</taxon>
        <taxon>Agaricomycetes</taxon>
        <taxon>Cantharellales</taxon>
        <taxon>Botryobasidiaceae</taxon>
        <taxon>Botryobasidium</taxon>
    </lineage>
</organism>
<keyword evidence="4" id="KW-1000">Mitochondrion outer membrane</keyword>
<dbReference type="GO" id="GO:0005525">
    <property type="term" value="F:GTP binding"/>
    <property type="evidence" value="ECO:0007669"/>
    <property type="project" value="UniProtKB-KW"/>
</dbReference>
<evidence type="ECO:0000256" key="3">
    <source>
        <dbReference type="ARBA" id="ARBA00022741"/>
    </source>
</evidence>
<dbReference type="InterPro" id="IPR030381">
    <property type="entry name" value="G_DYNAMIN_dom"/>
</dbReference>
<evidence type="ECO:0000313" key="14">
    <source>
        <dbReference type="EMBL" id="KDQ16149.1"/>
    </source>
</evidence>
<feature type="region of interest" description="Disordered" evidence="12">
    <location>
        <begin position="72"/>
        <end position="144"/>
    </location>
</feature>
<evidence type="ECO:0000256" key="5">
    <source>
        <dbReference type="ARBA" id="ARBA00022801"/>
    </source>
</evidence>
<dbReference type="Gene3D" id="3.40.50.300">
    <property type="entry name" value="P-loop containing nucleotide triphosphate hydrolases"/>
    <property type="match status" value="1"/>
</dbReference>
<dbReference type="PANTHER" id="PTHR10465:SF0">
    <property type="entry name" value="SARCALUMENIN"/>
    <property type="match status" value="1"/>
</dbReference>
<dbReference type="PANTHER" id="PTHR10465">
    <property type="entry name" value="TRANSMEMBRANE GTPASE FZO1"/>
    <property type="match status" value="1"/>
</dbReference>
<evidence type="ECO:0000256" key="6">
    <source>
        <dbReference type="ARBA" id="ARBA00022989"/>
    </source>
</evidence>
<evidence type="ECO:0000256" key="2">
    <source>
        <dbReference type="ARBA" id="ARBA00022692"/>
    </source>
</evidence>
<evidence type="ECO:0000256" key="9">
    <source>
        <dbReference type="ARBA" id="ARBA00023134"/>
    </source>
</evidence>
<keyword evidence="3" id="KW-0547">Nucleotide-binding</keyword>
<keyword evidence="10" id="KW-0472">Membrane</keyword>
<keyword evidence="8" id="KW-0496">Mitochondrion</keyword>
<feature type="compositionally biased region" description="Polar residues" evidence="12">
    <location>
        <begin position="94"/>
        <end position="121"/>
    </location>
</feature>
<dbReference type="GO" id="GO:0005741">
    <property type="term" value="C:mitochondrial outer membrane"/>
    <property type="evidence" value="ECO:0007669"/>
    <property type="project" value="UniProtKB-SubCell"/>
</dbReference>
<dbReference type="SUPFAM" id="SSF52540">
    <property type="entry name" value="P-loop containing nucleoside triphosphate hydrolases"/>
    <property type="match status" value="1"/>
</dbReference>
<dbReference type="PROSITE" id="PS51718">
    <property type="entry name" value="G_DYNAMIN_2"/>
    <property type="match status" value="1"/>
</dbReference>
<evidence type="ECO:0000256" key="8">
    <source>
        <dbReference type="ARBA" id="ARBA00023128"/>
    </source>
</evidence>
<comment type="subcellular location">
    <subcellularLocation>
        <location evidence="1">Mitochondrion outer membrane</location>
        <topology evidence="1">Multi-pass membrane protein</topology>
    </subcellularLocation>
</comment>
<feature type="compositionally biased region" description="Basic and acidic residues" evidence="12">
    <location>
        <begin position="889"/>
        <end position="901"/>
    </location>
</feature>
<keyword evidence="15" id="KW-1185">Reference proteome</keyword>
<dbReference type="AlphaFoldDB" id="A0A067MKQ9"/>
<evidence type="ECO:0000259" key="13">
    <source>
        <dbReference type="PROSITE" id="PS51718"/>
    </source>
</evidence>
<keyword evidence="9" id="KW-0342">GTP-binding</keyword>
<accession>A0A067MKQ9</accession>
<feature type="region of interest" description="Disordered" evidence="12">
    <location>
        <begin position="873"/>
        <end position="901"/>
    </location>
</feature>
<keyword evidence="2" id="KW-0812">Transmembrane</keyword>
<protein>
    <recommendedName>
        <fullName evidence="13">Dynamin-type G domain-containing protein</fullName>
    </recommendedName>
</protein>
<keyword evidence="5" id="KW-0378">Hydrolase</keyword>
<sequence>MPHTPTSARFSKASNEVFVPGVLEQAEGCVGVKQDAYVEQRDLLATALQRTQGIARDVKEFNKESWTIRYPQLAPSSDPVPDRRPGVARRSLSFADQPSSATEVTISTAADTHSITMSSLSEVPEEADKSEEEESASKDEATPTSDFQVIRLDLNLGPNGSAAVGSLVSQLEKESIAKLLEDRFSGAIKHMDNLLTRIHDTASKVLVTGDLNAGKSTFVNALLSREVLPVDQQPCTTMFCEVHDAAENGGVEEVHLMTEGMTYSRDDESTFTRAALADLEKIVTESDAQHILKVYVSDARASTESLLKNGVVDITLIDAPGLNRDSVKTTALFARQEEIDVVVFVVDSLNHLTESGISFLKSASTEKAYLFIVANRFDLLRDPARCKRRVLEQIQKLSPHTFGDAENLVHFVDSASALERGTGSESVKPDPLAPAFDKLEVDLRSFVLMKRTLSKLMPAATYLTKFLSDVELLAGANSILAQGELEEAKSDLDREKPVLEAMKRGKDGLEANLELTEESRVSESLARAMERIELAIERVGMGQVGVEEEEMSVSSRPRRAPALPPYPGLLSVWEYAKDVKQALYRSVDLAVHLAEDESRSLTSASVNEINQLGESHLPAGVERSRRVFLPEAMFSARRRGRRGRGNSTSIIVAGGTHNLGIGLAQNPELRDVSFSDIIGVQYYLDNLHDENDEDDKVASTFNIVSLGVGALTMIGGKAVGARGLLEGIMRVFNIFGDEESRKWVAPVVGVATVGLSVYLVWDLPNAIPRTIGRNIRASLVESRSAGQSRAESSLTRAPPDESFAAAHAHRISRETRKVLRIAAWDVKERFRVAMEERSRDVKVAEERMSCAEKAREFFGGIVRETRDIREKARLAANSSRPESVSALPADKKSSLSQDKKL</sequence>
<dbReference type="GO" id="GO:0008053">
    <property type="term" value="P:mitochondrial fusion"/>
    <property type="evidence" value="ECO:0007669"/>
    <property type="project" value="TreeGrafter"/>
</dbReference>
<dbReference type="EMBL" id="KL198029">
    <property type="protein sequence ID" value="KDQ16149.1"/>
    <property type="molecule type" value="Genomic_DNA"/>
</dbReference>
<evidence type="ECO:0000256" key="11">
    <source>
        <dbReference type="ARBA" id="ARBA00048548"/>
    </source>
</evidence>
<evidence type="ECO:0000256" key="12">
    <source>
        <dbReference type="SAM" id="MobiDB-lite"/>
    </source>
</evidence>
<dbReference type="STRING" id="930990.A0A067MKQ9"/>
<dbReference type="Proteomes" id="UP000027195">
    <property type="component" value="Unassembled WGS sequence"/>
</dbReference>
<evidence type="ECO:0000256" key="7">
    <source>
        <dbReference type="ARBA" id="ARBA00023054"/>
    </source>
</evidence>
<dbReference type="InterPro" id="IPR027094">
    <property type="entry name" value="Mitofusin_fam"/>
</dbReference>
<dbReference type="HOGENOM" id="CLU_011752_0_0_1"/>
<dbReference type="InterPro" id="IPR027417">
    <property type="entry name" value="P-loop_NTPase"/>
</dbReference>
<name>A0A067MKQ9_BOTB1</name>
<evidence type="ECO:0000256" key="4">
    <source>
        <dbReference type="ARBA" id="ARBA00022787"/>
    </source>
</evidence>
<evidence type="ECO:0000256" key="1">
    <source>
        <dbReference type="ARBA" id="ARBA00004374"/>
    </source>
</evidence>
<dbReference type="Pfam" id="PF00350">
    <property type="entry name" value="Dynamin_N"/>
    <property type="match status" value="1"/>
</dbReference>
<dbReference type="FunFam" id="3.40.50.300:FF:000638">
    <property type="entry name" value="Transmembrane GTPase Fzo1, putative"/>
    <property type="match status" value="1"/>
</dbReference>
<reference evidence="15" key="1">
    <citation type="journal article" date="2014" name="Proc. Natl. Acad. Sci. U.S.A.">
        <title>Extensive sampling of basidiomycete genomes demonstrates inadequacy of the white-rot/brown-rot paradigm for wood decay fungi.</title>
        <authorList>
            <person name="Riley R."/>
            <person name="Salamov A.A."/>
            <person name="Brown D.W."/>
            <person name="Nagy L.G."/>
            <person name="Floudas D."/>
            <person name="Held B.W."/>
            <person name="Levasseur A."/>
            <person name="Lombard V."/>
            <person name="Morin E."/>
            <person name="Otillar R."/>
            <person name="Lindquist E.A."/>
            <person name="Sun H."/>
            <person name="LaButti K.M."/>
            <person name="Schmutz J."/>
            <person name="Jabbour D."/>
            <person name="Luo H."/>
            <person name="Baker S.E."/>
            <person name="Pisabarro A.G."/>
            <person name="Walton J.D."/>
            <person name="Blanchette R.A."/>
            <person name="Henrissat B."/>
            <person name="Martin F."/>
            <person name="Cullen D."/>
            <person name="Hibbett D.S."/>
            <person name="Grigoriev I.V."/>
        </authorList>
    </citation>
    <scope>NUCLEOTIDE SEQUENCE [LARGE SCALE GENOMIC DNA]</scope>
    <source>
        <strain evidence="15">FD-172 SS1</strain>
    </source>
</reference>